<proteinExistence type="predicted"/>
<sequence length="284" mass="31202">MVTSLLLDILSIIMLLLAVFIAMMLVAAFRNRIIAEEIFLEALPEALEGFRILFISDIHRRRLPIKLLNPLKGKVDAVFLGGDLTEKGGSLNRLCDNMTLVAGLAPVYAVHGNHDYRANISLVDNIIRGSGAILLQDESITIEKNGSRLLLTGVDFPRKGGKKAYQPLTPLAAPDASLCRIILVHDPLWLSQQSEIPADLVLAGHTHGGQVVLPFVGHRHVDPFYQVYNAGHFVLPRKDGSKTEAKMLISRGFGTAHLPLRWGSPSEMHILTLRRGASRDTMAD</sequence>
<gene>
    <name evidence="3" type="ORF">A3844_12095</name>
</gene>
<feature type="transmembrane region" description="Helical" evidence="1">
    <location>
        <begin position="6"/>
        <end position="29"/>
    </location>
</feature>
<dbReference type="Pfam" id="PF00149">
    <property type="entry name" value="Metallophos"/>
    <property type="match status" value="1"/>
</dbReference>
<feature type="domain" description="Calcineurin-like phosphoesterase" evidence="2">
    <location>
        <begin position="50"/>
        <end position="208"/>
    </location>
</feature>
<protein>
    <recommendedName>
        <fullName evidence="2">Calcineurin-like phosphoesterase domain-containing protein</fullName>
    </recommendedName>
</protein>
<keyword evidence="1" id="KW-0472">Membrane</keyword>
<organism evidence="3 4">
    <name type="scientific">Paenibacillus helianthi</name>
    <dbReference type="NCBI Taxonomy" id="1349432"/>
    <lineage>
        <taxon>Bacteria</taxon>
        <taxon>Bacillati</taxon>
        <taxon>Bacillota</taxon>
        <taxon>Bacilli</taxon>
        <taxon>Bacillales</taxon>
        <taxon>Paenibacillaceae</taxon>
        <taxon>Paenibacillus</taxon>
    </lineage>
</organism>
<dbReference type="InterPro" id="IPR029052">
    <property type="entry name" value="Metallo-depent_PP-like"/>
</dbReference>
<keyword evidence="4" id="KW-1185">Reference proteome</keyword>
<dbReference type="SUPFAM" id="SSF56300">
    <property type="entry name" value="Metallo-dependent phosphatases"/>
    <property type="match status" value="1"/>
</dbReference>
<comment type="caution">
    <text evidence="3">The sequence shown here is derived from an EMBL/GenBank/DDBJ whole genome shotgun (WGS) entry which is preliminary data.</text>
</comment>
<accession>A0ABX3ENH8</accession>
<name>A0ABX3ENH8_9BACL</name>
<evidence type="ECO:0000313" key="4">
    <source>
        <dbReference type="Proteomes" id="UP000186058"/>
    </source>
</evidence>
<evidence type="ECO:0000313" key="3">
    <source>
        <dbReference type="EMBL" id="OKP86741.1"/>
    </source>
</evidence>
<keyword evidence="1" id="KW-0812">Transmembrane</keyword>
<evidence type="ECO:0000259" key="2">
    <source>
        <dbReference type="Pfam" id="PF00149"/>
    </source>
</evidence>
<dbReference type="InterPro" id="IPR051158">
    <property type="entry name" value="Metallophosphoesterase_sf"/>
</dbReference>
<evidence type="ECO:0000256" key="1">
    <source>
        <dbReference type="SAM" id="Phobius"/>
    </source>
</evidence>
<dbReference type="InterPro" id="IPR004843">
    <property type="entry name" value="Calcineurin-like_PHP"/>
</dbReference>
<dbReference type="PANTHER" id="PTHR31302">
    <property type="entry name" value="TRANSMEMBRANE PROTEIN WITH METALLOPHOSPHOESTERASE DOMAIN-RELATED"/>
    <property type="match status" value="1"/>
</dbReference>
<dbReference type="Gene3D" id="3.60.21.10">
    <property type="match status" value="1"/>
</dbReference>
<dbReference type="Proteomes" id="UP000186058">
    <property type="component" value="Unassembled WGS sequence"/>
</dbReference>
<dbReference type="PANTHER" id="PTHR31302:SF32">
    <property type="entry name" value="PHOSPHOESTERASE"/>
    <property type="match status" value="1"/>
</dbReference>
<dbReference type="RefSeq" id="WP_074087595.1">
    <property type="nucleotide sequence ID" value="NZ_LVWI01000037.1"/>
</dbReference>
<reference evidence="3 4" key="1">
    <citation type="submission" date="2016-03" db="EMBL/GenBank/DDBJ databases">
        <authorList>
            <person name="Sant'Anna F.H."/>
            <person name="Ambrosini A."/>
            <person name="Souza R."/>
            <person name="Bach E."/>
            <person name="Fernandes G."/>
            <person name="Balsanelli E."/>
            <person name="Baura V.A."/>
            <person name="Souza E.M."/>
            <person name="Passaglia L."/>
        </authorList>
    </citation>
    <scope>NUCLEOTIDE SEQUENCE [LARGE SCALE GENOMIC DNA]</scope>
    <source>
        <strain evidence="3 4">P26E</strain>
    </source>
</reference>
<keyword evidence="1" id="KW-1133">Transmembrane helix</keyword>
<dbReference type="EMBL" id="LVWI01000037">
    <property type="protein sequence ID" value="OKP86741.1"/>
    <property type="molecule type" value="Genomic_DNA"/>
</dbReference>